<dbReference type="GO" id="GO:0010855">
    <property type="term" value="F:adenylate cyclase inhibitor activity"/>
    <property type="evidence" value="ECO:0007669"/>
    <property type="project" value="TreeGrafter"/>
</dbReference>
<dbReference type="InterPro" id="IPR038081">
    <property type="entry name" value="CalX-like_sf"/>
</dbReference>
<dbReference type="Proteomes" id="UP000249522">
    <property type="component" value="Unassembled WGS sequence"/>
</dbReference>
<evidence type="ECO:0000256" key="1">
    <source>
        <dbReference type="ARBA" id="ARBA00022729"/>
    </source>
</evidence>
<dbReference type="PANTHER" id="PTHR46682:SF1">
    <property type="entry name" value="ADHESION G-PROTEIN COUPLED RECEPTOR V1"/>
    <property type="match status" value="1"/>
</dbReference>
<evidence type="ECO:0000313" key="6">
    <source>
        <dbReference type="EMBL" id="PZD97133.1"/>
    </source>
</evidence>
<reference evidence="6 7" key="1">
    <citation type="submission" date="2018-06" db="EMBL/GenBank/DDBJ databases">
        <title>Paenibacillus imtechensis sp. nov.</title>
        <authorList>
            <person name="Pinnaka A.K."/>
            <person name="Singh H."/>
            <person name="Kaur M."/>
        </authorList>
    </citation>
    <scope>NUCLEOTIDE SEQUENCE [LARGE SCALE GENOMIC DNA]</scope>
    <source>
        <strain evidence="6 7">SMB1</strain>
    </source>
</reference>
<keyword evidence="1 4" id="KW-0732">Signal</keyword>
<proteinExistence type="predicted"/>
<dbReference type="OrthoDB" id="107551at2"/>
<evidence type="ECO:0000256" key="2">
    <source>
        <dbReference type="ARBA" id="ARBA00022737"/>
    </source>
</evidence>
<protein>
    <recommendedName>
        <fullName evidence="5">Calx-beta domain-containing protein</fullName>
    </recommendedName>
</protein>
<evidence type="ECO:0000256" key="4">
    <source>
        <dbReference type="SAM" id="SignalP"/>
    </source>
</evidence>
<dbReference type="Pfam" id="PF03160">
    <property type="entry name" value="Calx-beta"/>
    <property type="match status" value="3"/>
</dbReference>
<dbReference type="AlphaFoldDB" id="A0A2W1LEA1"/>
<evidence type="ECO:0000259" key="5">
    <source>
        <dbReference type="Pfam" id="PF03160"/>
    </source>
</evidence>
<feature type="domain" description="Calx-beta" evidence="5">
    <location>
        <begin position="123"/>
        <end position="183"/>
    </location>
</feature>
<dbReference type="GO" id="GO:0071277">
    <property type="term" value="P:cellular response to calcium ion"/>
    <property type="evidence" value="ECO:0007669"/>
    <property type="project" value="TreeGrafter"/>
</dbReference>
<comment type="caution">
    <text evidence="6">The sequence shown here is derived from an EMBL/GenBank/DDBJ whole genome shotgun (WGS) entry which is preliminary data.</text>
</comment>
<evidence type="ECO:0000313" key="7">
    <source>
        <dbReference type="Proteomes" id="UP000249522"/>
    </source>
</evidence>
<feature type="domain" description="Calx-beta" evidence="5">
    <location>
        <begin position="300"/>
        <end position="339"/>
    </location>
</feature>
<sequence length="471" mass="53191">MYSNCDTKCIDYKAERNKRMRKKVVSLFTALVVFASLLQFSTAQAAEPVAIGLTDFDLPKRSSQERWMNYYGQNEGDGDRQVKVKMDGLLASGSEEAIVRYTVEQKLYYGPTTALCQIDPVGPLSGRLTFSNGSTEQMITIPIADDDKTECTEYYLITLEPETANAEVDPYESDSAVLYVFDDEPTVISFTHESSMKDPLWDLREVDGGESKRPVNNYYALGHQKGIVVLGDLSSKVSADIVYKDCGCTYGEDYIVKTSQFEFQPIHFDKSVDYSTTEIDPFFDHESPLSPFKSYRQYFEVYNDSHPEAVESFRMQLKNVKNAKLGKHQTAYVSITDTDGDYFTFGYDGVTLLYGDKNLSNIVLRISRTSSDKAASVRIRIAEDTRDLINDEFEAIPGIDYEAFEDQVLMFAPGETRKELTIQSLPTFSPAPAPNIWAPKSFHIELIEPSDGYTVRSHLLVNIMRPYNLVS</sequence>
<keyword evidence="3" id="KW-0106">Calcium</keyword>
<gene>
    <name evidence="6" type="ORF">DNH61_04400</name>
</gene>
<evidence type="ECO:0000256" key="3">
    <source>
        <dbReference type="ARBA" id="ARBA00022837"/>
    </source>
</evidence>
<feature type="domain" description="Calx-beta" evidence="5">
    <location>
        <begin position="392"/>
        <end position="423"/>
    </location>
</feature>
<dbReference type="InterPro" id="IPR003644">
    <property type="entry name" value="Calx_beta"/>
</dbReference>
<dbReference type="GO" id="GO:0001965">
    <property type="term" value="F:G-protein alpha-subunit binding"/>
    <property type="evidence" value="ECO:0007669"/>
    <property type="project" value="TreeGrafter"/>
</dbReference>
<dbReference type="GO" id="GO:0005737">
    <property type="term" value="C:cytoplasm"/>
    <property type="evidence" value="ECO:0007669"/>
    <property type="project" value="TreeGrafter"/>
</dbReference>
<dbReference type="InterPro" id="IPR026919">
    <property type="entry name" value="ADGRV1"/>
</dbReference>
<dbReference type="Gene3D" id="2.60.40.2030">
    <property type="match status" value="2"/>
</dbReference>
<dbReference type="GO" id="GO:0004930">
    <property type="term" value="F:G protein-coupled receptor activity"/>
    <property type="evidence" value="ECO:0007669"/>
    <property type="project" value="InterPro"/>
</dbReference>
<organism evidence="6 7">
    <name type="scientific">Paenibacillus sambharensis</name>
    <dbReference type="NCBI Taxonomy" id="1803190"/>
    <lineage>
        <taxon>Bacteria</taxon>
        <taxon>Bacillati</taxon>
        <taxon>Bacillota</taxon>
        <taxon>Bacilli</taxon>
        <taxon>Bacillales</taxon>
        <taxon>Paenibacillaceae</taxon>
        <taxon>Paenibacillus</taxon>
    </lineage>
</organism>
<dbReference type="SUPFAM" id="SSF141072">
    <property type="entry name" value="CalX-like"/>
    <property type="match status" value="3"/>
</dbReference>
<keyword evidence="7" id="KW-1185">Reference proteome</keyword>
<accession>A0A2W1LEA1</accession>
<dbReference type="PANTHER" id="PTHR46682">
    <property type="entry name" value="ADHESION G-PROTEIN COUPLED RECEPTOR V1"/>
    <property type="match status" value="1"/>
</dbReference>
<name>A0A2W1LEA1_9BACL</name>
<dbReference type="EMBL" id="QKRB01000031">
    <property type="protein sequence ID" value="PZD97133.1"/>
    <property type="molecule type" value="Genomic_DNA"/>
</dbReference>
<feature type="chain" id="PRO_5015839945" description="Calx-beta domain-containing protein" evidence="4">
    <location>
        <begin position="46"/>
        <end position="471"/>
    </location>
</feature>
<keyword evidence="2" id="KW-0677">Repeat</keyword>
<dbReference type="GO" id="GO:0016020">
    <property type="term" value="C:membrane"/>
    <property type="evidence" value="ECO:0007669"/>
    <property type="project" value="InterPro"/>
</dbReference>
<feature type="signal peptide" evidence="4">
    <location>
        <begin position="1"/>
        <end position="45"/>
    </location>
</feature>